<evidence type="ECO:0000256" key="1">
    <source>
        <dbReference type="SAM" id="MobiDB-lite"/>
    </source>
</evidence>
<organism evidence="2">
    <name type="scientific">Streptomyces sp. NBC_00003</name>
    <dbReference type="NCBI Taxonomy" id="2903608"/>
    <lineage>
        <taxon>Bacteria</taxon>
        <taxon>Bacillati</taxon>
        <taxon>Actinomycetota</taxon>
        <taxon>Actinomycetes</taxon>
        <taxon>Kitasatosporales</taxon>
        <taxon>Streptomycetaceae</taxon>
        <taxon>Streptomyces</taxon>
    </lineage>
</organism>
<name>A0AAU2VG54_9ACTN</name>
<reference evidence="2" key="1">
    <citation type="submission" date="2022-10" db="EMBL/GenBank/DDBJ databases">
        <title>The complete genomes of actinobacterial strains from the NBC collection.</title>
        <authorList>
            <person name="Joergensen T.S."/>
            <person name="Alvarez Arevalo M."/>
            <person name="Sterndorff E.B."/>
            <person name="Faurdal D."/>
            <person name="Vuksanovic O."/>
            <person name="Mourched A.-S."/>
            <person name="Charusanti P."/>
            <person name="Shaw S."/>
            <person name="Blin K."/>
            <person name="Weber T."/>
        </authorList>
    </citation>
    <scope>NUCLEOTIDE SEQUENCE</scope>
    <source>
        <strain evidence="2">NBC_00003</strain>
    </source>
</reference>
<gene>
    <name evidence="2" type="ORF">OG549_38460</name>
</gene>
<evidence type="ECO:0000313" key="2">
    <source>
        <dbReference type="EMBL" id="WTW66051.1"/>
    </source>
</evidence>
<sequence>MRSRAFTAELAGAGLQPPSPGPQESLESGVLETFVPVLKAVFAVFGSTFV</sequence>
<proteinExistence type="predicted"/>
<dbReference type="EMBL" id="CP108318">
    <property type="protein sequence ID" value="WTW66051.1"/>
    <property type="molecule type" value="Genomic_DNA"/>
</dbReference>
<protein>
    <submittedName>
        <fullName evidence="2">Uncharacterized protein</fullName>
    </submittedName>
</protein>
<feature type="region of interest" description="Disordered" evidence="1">
    <location>
        <begin position="1"/>
        <end position="26"/>
    </location>
</feature>
<dbReference type="AlphaFoldDB" id="A0AAU2VG54"/>
<accession>A0AAU2VG54</accession>